<sequence>MFHIIFIITLLFLFTDINYRKKDKDFSLKVTFKIENVKKKFLFFNKLSNQKDKTM</sequence>
<gene>
    <name evidence="1" type="ORF">BF38_5946</name>
</gene>
<dbReference type="EMBL" id="CP009334">
    <property type="protein sequence ID" value="AJG74180.1"/>
    <property type="molecule type" value="Genomic_DNA"/>
</dbReference>
<organism evidence="1 2">
    <name type="scientific">Bacillus thuringiensis</name>
    <dbReference type="NCBI Taxonomy" id="1428"/>
    <lineage>
        <taxon>Bacteria</taxon>
        <taxon>Bacillati</taxon>
        <taxon>Bacillota</taxon>
        <taxon>Bacilli</taxon>
        <taxon>Bacillales</taxon>
        <taxon>Bacillaceae</taxon>
        <taxon>Bacillus</taxon>
        <taxon>Bacillus cereus group</taxon>
    </lineage>
</organism>
<dbReference type="KEGG" id="btw:BF38_5946"/>
<protein>
    <submittedName>
        <fullName evidence="1">Uncharacterized protein</fullName>
    </submittedName>
</protein>
<dbReference type="Proteomes" id="UP000031876">
    <property type="component" value="Plasmid 2"/>
</dbReference>
<dbReference type="AlphaFoldDB" id="A0AB33ARH6"/>
<evidence type="ECO:0000313" key="1">
    <source>
        <dbReference type="EMBL" id="AJG74180.1"/>
    </source>
</evidence>
<name>A0AB33ARH6_BACTU</name>
<proteinExistence type="predicted"/>
<geneLocation type="plasmid" evidence="1 2">
    <name>2</name>
</geneLocation>
<accession>A0AB33ARH6</accession>
<reference evidence="1 2" key="1">
    <citation type="journal article" date="2015" name="Genome Announc.">
        <title>Complete genome sequences for 35 biothreat assay-relevant bacillus species.</title>
        <authorList>
            <person name="Johnson S.L."/>
            <person name="Daligault H.E."/>
            <person name="Davenport K.W."/>
            <person name="Jaissle J."/>
            <person name="Frey K.G."/>
            <person name="Ladner J.T."/>
            <person name="Broomall S.M."/>
            <person name="Bishop-Lilly K.A."/>
            <person name="Bruce D.C."/>
            <person name="Gibbons H.S."/>
            <person name="Coyne S.R."/>
            <person name="Lo C.C."/>
            <person name="Meincke L."/>
            <person name="Munk A.C."/>
            <person name="Koroleva G.I."/>
            <person name="Rosenzweig C.N."/>
            <person name="Palacios G.F."/>
            <person name="Redden C.L."/>
            <person name="Minogue T.D."/>
            <person name="Chain P.S."/>
        </authorList>
    </citation>
    <scope>NUCLEOTIDE SEQUENCE [LARGE SCALE GENOMIC DNA]</scope>
    <source>
        <strain evidence="1 2">HD1011</strain>
    </source>
</reference>
<evidence type="ECO:0000313" key="2">
    <source>
        <dbReference type="Proteomes" id="UP000031876"/>
    </source>
</evidence>
<keyword evidence="1" id="KW-0614">Plasmid</keyword>